<accession>A0A223V1V8</accession>
<dbReference type="PROSITE" id="PS51007">
    <property type="entry name" value="CYTC"/>
    <property type="match status" value="1"/>
</dbReference>
<dbReference type="InterPro" id="IPR009056">
    <property type="entry name" value="Cyt_c-like_dom"/>
</dbReference>
<dbReference type="GO" id="GO:0020037">
    <property type="term" value="F:heme binding"/>
    <property type="evidence" value="ECO:0007669"/>
    <property type="project" value="InterPro"/>
</dbReference>
<dbReference type="SUPFAM" id="SSF46626">
    <property type="entry name" value="Cytochrome c"/>
    <property type="match status" value="1"/>
</dbReference>
<dbReference type="AlphaFoldDB" id="A0A223V1V8"/>
<dbReference type="EMBL" id="CP022957">
    <property type="protein sequence ID" value="ASV29393.1"/>
    <property type="molecule type" value="Genomic_DNA"/>
</dbReference>
<dbReference type="InterPro" id="IPR036909">
    <property type="entry name" value="Cyt_c-like_dom_sf"/>
</dbReference>
<dbReference type="InterPro" id="IPR036939">
    <property type="entry name" value="Cu2_ascorb_mOase_N_sf"/>
</dbReference>
<dbReference type="RefSeq" id="WP_094996019.1">
    <property type="nucleotide sequence ID" value="NZ_BMJL01000001.1"/>
</dbReference>
<gene>
    <name evidence="1" type="ORF">CJ263_03660</name>
</gene>
<dbReference type="OrthoDB" id="9786191at2"/>
<sequence>MHKIFVTLLFTGFLSQLFAQELTYYEDIEKIIINNCASCHKKNGYGPFPLTTYEEVKKKGTFIAHVTKIKYMPPWKADPEYRTFKNQRVLKKEEIEKINEWVSQGMKEGKKVGERPKIPDLLNNRKPDLVLEMKDSYIISNEGIEDYRFFNLPTNLKEDKYIESIEYVPGNKRQVHHSRIMADTTNQIRGINGLSEYDPKVLEFQKKPLADEFLYGWVPGNLPILYPEGTGKKMYADTDLLLNIHYAPASVTQTDKSKIKLYFSKKNVEHEIKVLAIRENHIANQPFFLRKETKPTFYVKYRINNDMNIVSIMPHMHYLGQSFESLALTPDGLEIPLIKINKWDFNWQSTYLYEEPLFIPKGSIILVSATYDNTSGNPSNPNFPAKNVGYGWNSTDEMMNLVFYYF</sequence>
<dbReference type="InterPro" id="IPR008977">
    <property type="entry name" value="PHM/PNGase_F_dom_sf"/>
</dbReference>
<dbReference type="InterPro" id="IPR014784">
    <property type="entry name" value="Cu2_ascorb_mOase-like_C"/>
</dbReference>
<dbReference type="Proteomes" id="UP000215244">
    <property type="component" value="Chromosome"/>
</dbReference>
<dbReference type="GO" id="GO:0016715">
    <property type="term" value="F:oxidoreductase activity, acting on paired donors, with incorporation or reduction of molecular oxygen, reduced ascorbate as one donor, and incorporation of one atom of oxygen"/>
    <property type="evidence" value="ECO:0007669"/>
    <property type="project" value="InterPro"/>
</dbReference>
<evidence type="ECO:0000313" key="1">
    <source>
        <dbReference type="EMBL" id="ASV29393.1"/>
    </source>
</evidence>
<dbReference type="KEGG" id="marb:CJ263_03660"/>
<dbReference type="GO" id="GO:0005507">
    <property type="term" value="F:copper ion binding"/>
    <property type="evidence" value="ECO:0007669"/>
    <property type="project" value="InterPro"/>
</dbReference>
<organism evidence="1 2">
    <name type="scientific">Maribacter cobaltidurans</name>
    <dbReference type="NCBI Taxonomy" id="1178778"/>
    <lineage>
        <taxon>Bacteria</taxon>
        <taxon>Pseudomonadati</taxon>
        <taxon>Bacteroidota</taxon>
        <taxon>Flavobacteriia</taxon>
        <taxon>Flavobacteriales</taxon>
        <taxon>Flavobacteriaceae</taxon>
        <taxon>Maribacter</taxon>
    </lineage>
</organism>
<proteinExistence type="predicted"/>
<dbReference type="Gene3D" id="2.60.120.230">
    <property type="match status" value="1"/>
</dbReference>
<dbReference type="Gene3D" id="2.60.120.310">
    <property type="entry name" value="Copper type II, ascorbate-dependent monooxygenase, N-terminal domain"/>
    <property type="match status" value="1"/>
</dbReference>
<name>A0A223V1V8_9FLAO</name>
<reference evidence="1 2" key="1">
    <citation type="submission" date="2017-08" db="EMBL/GenBank/DDBJ databases">
        <title>The complete genome sequence of Maribacter sp. B1, isolated from deep-sea sediment.</title>
        <authorList>
            <person name="Wu Y.-H."/>
            <person name="Cheng H."/>
            <person name="Xu X.-W."/>
        </authorList>
    </citation>
    <scope>NUCLEOTIDE SEQUENCE [LARGE SCALE GENOMIC DNA]</scope>
    <source>
        <strain evidence="1 2">B1</strain>
    </source>
</reference>
<keyword evidence="2" id="KW-1185">Reference proteome</keyword>
<protein>
    <submittedName>
        <fullName evidence="1">Uncharacterized protein</fullName>
    </submittedName>
</protein>
<dbReference type="SUPFAM" id="SSF49742">
    <property type="entry name" value="PHM/PNGase F"/>
    <property type="match status" value="2"/>
</dbReference>
<dbReference type="GO" id="GO:0009055">
    <property type="term" value="F:electron transfer activity"/>
    <property type="evidence" value="ECO:0007669"/>
    <property type="project" value="InterPro"/>
</dbReference>
<evidence type="ECO:0000313" key="2">
    <source>
        <dbReference type="Proteomes" id="UP000215244"/>
    </source>
</evidence>